<organism evidence="1">
    <name type="scientific">Tanacetum cinerariifolium</name>
    <name type="common">Dalmatian daisy</name>
    <name type="synonym">Chrysanthemum cinerariifolium</name>
    <dbReference type="NCBI Taxonomy" id="118510"/>
    <lineage>
        <taxon>Eukaryota</taxon>
        <taxon>Viridiplantae</taxon>
        <taxon>Streptophyta</taxon>
        <taxon>Embryophyta</taxon>
        <taxon>Tracheophyta</taxon>
        <taxon>Spermatophyta</taxon>
        <taxon>Magnoliopsida</taxon>
        <taxon>eudicotyledons</taxon>
        <taxon>Gunneridae</taxon>
        <taxon>Pentapetalae</taxon>
        <taxon>asterids</taxon>
        <taxon>campanulids</taxon>
        <taxon>Asterales</taxon>
        <taxon>Asteraceae</taxon>
        <taxon>Asteroideae</taxon>
        <taxon>Anthemideae</taxon>
        <taxon>Anthemidinae</taxon>
        <taxon>Tanacetum</taxon>
    </lineage>
</organism>
<dbReference type="EMBL" id="BKCJ010352202">
    <property type="protein sequence ID" value="GEZ98963.1"/>
    <property type="molecule type" value="Genomic_DNA"/>
</dbReference>
<name>A0A699IZH7_TANCI</name>
<reference evidence="1" key="1">
    <citation type="journal article" date="2019" name="Sci. Rep.">
        <title>Draft genome of Tanacetum cinerariifolium, the natural source of mosquito coil.</title>
        <authorList>
            <person name="Yamashiro T."/>
            <person name="Shiraishi A."/>
            <person name="Satake H."/>
            <person name="Nakayama K."/>
        </authorList>
    </citation>
    <scope>NUCLEOTIDE SEQUENCE</scope>
</reference>
<evidence type="ECO:0000313" key="1">
    <source>
        <dbReference type="EMBL" id="GEZ98963.1"/>
    </source>
</evidence>
<accession>A0A699IZH7</accession>
<comment type="caution">
    <text evidence="1">The sequence shown here is derived from an EMBL/GenBank/DDBJ whole genome shotgun (WGS) entry which is preliminary data.</text>
</comment>
<dbReference type="AlphaFoldDB" id="A0A699IZH7"/>
<proteinExistence type="predicted"/>
<gene>
    <name evidence="1" type="ORF">Tci_570936</name>
</gene>
<protein>
    <submittedName>
        <fullName evidence="1">Uncharacterized protein</fullName>
    </submittedName>
</protein>
<sequence length="96" mass="11027">MAKLNQLAIDSKSELLSEQVLLYVEREMDRELRMTRILTDLFHEVIDAVKYKAELIEEVEELGVAAQGSDSMAYLRILRVEGLDKGKDIMNLIKET</sequence>